<gene>
    <name evidence="7" type="ORF">GKO32_10445</name>
</gene>
<dbReference type="Gene3D" id="3.40.50.720">
    <property type="entry name" value="NAD(P)-binding Rossmann-like Domain"/>
    <property type="match status" value="1"/>
</dbReference>
<dbReference type="GO" id="GO:0051287">
    <property type="term" value="F:NAD binding"/>
    <property type="evidence" value="ECO:0007669"/>
    <property type="project" value="InterPro"/>
</dbReference>
<sequence>MTRVGVLGLGRMGLPIARNLLDKGFEVIGYQRRPSPDLISAGGTQADSPADLAARADVLLSILPDIDAVRAVVSGPEGTLKSLRPGTVHIEMSTIDVAEKAKVRDLVQQASGDLLDAPISGSPSMVPPRLATTFASGKGESIDAVADVLAAISGPWVRAGEFGSGAHFKYIANLLLAVHTVAAAEAMSLADKAGLDLELVQRTLDESIAGSMVWKRFGPRIRSREWLPAPGPIETLHEILVQIDAYKQEVGSRTPMFDVAKALYDDAMAHGRGHLDVSSVRDQLTGKIGPHS</sequence>
<protein>
    <submittedName>
        <fullName evidence="7">NAD-binding protein</fullName>
    </submittedName>
</protein>
<evidence type="ECO:0000256" key="4">
    <source>
        <dbReference type="PIRSR" id="PIRSR000103-1"/>
    </source>
</evidence>
<feature type="domain" description="6-phosphogluconate dehydrogenase NADP-binding" evidence="5">
    <location>
        <begin position="3"/>
        <end position="154"/>
    </location>
</feature>
<dbReference type="Pfam" id="PF14833">
    <property type="entry name" value="NAD_binding_11"/>
    <property type="match status" value="1"/>
</dbReference>
<comment type="similarity">
    <text evidence="1">Belongs to the HIBADH-related family.</text>
</comment>
<evidence type="ECO:0000313" key="8">
    <source>
        <dbReference type="Proteomes" id="UP000440096"/>
    </source>
</evidence>
<dbReference type="GO" id="GO:0050661">
    <property type="term" value="F:NADP binding"/>
    <property type="evidence" value="ECO:0007669"/>
    <property type="project" value="InterPro"/>
</dbReference>
<proteinExistence type="inferred from homology"/>
<evidence type="ECO:0000259" key="6">
    <source>
        <dbReference type="Pfam" id="PF14833"/>
    </source>
</evidence>
<accession>A0A6N7Z0Y2</accession>
<feature type="active site" evidence="4">
    <location>
        <position position="169"/>
    </location>
</feature>
<dbReference type="Proteomes" id="UP000440096">
    <property type="component" value="Unassembled WGS sequence"/>
</dbReference>
<feature type="domain" description="3-hydroxyisobutyrate dehydrogenase-like NAD-binding" evidence="6">
    <location>
        <begin position="163"/>
        <end position="280"/>
    </location>
</feature>
<evidence type="ECO:0000259" key="5">
    <source>
        <dbReference type="Pfam" id="PF03446"/>
    </source>
</evidence>
<dbReference type="PIRSF" id="PIRSF000103">
    <property type="entry name" value="HIBADH"/>
    <property type="match status" value="1"/>
</dbReference>
<dbReference type="GO" id="GO:0016491">
    <property type="term" value="F:oxidoreductase activity"/>
    <property type="evidence" value="ECO:0007669"/>
    <property type="project" value="UniProtKB-KW"/>
</dbReference>
<dbReference type="Gene3D" id="1.10.1040.10">
    <property type="entry name" value="N-(1-d-carboxylethyl)-l-norvaline Dehydrogenase, domain 2"/>
    <property type="match status" value="1"/>
</dbReference>
<dbReference type="InterPro" id="IPR008927">
    <property type="entry name" value="6-PGluconate_DH-like_C_sf"/>
</dbReference>
<evidence type="ECO:0000256" key="2">
    <source>
        <dbReference type="ARBA" id="ARBA00023002"/>
    </source>
</evidence>
<dbReference type="AlphaFoldDB" id="A0A6N7Z0Y2"/>
<name>A0A6N7Z0Y2_9PSEU</name>
<dbReference type="InterPro" id="IPR015815">
    <property type="entry name" value="HIBADH-related"/>
</dbReference>
<dbReference type="PANTHER" id="PTHR43060:SF14">
    <property type="entry name" value="DEHYDROGENASE-LIKE PROTEIN"/>
    <property type="match status" value="1"/>
</dbReference>
<dbReference type="EMBL" id="WMBA01000011">
    <property type="protein sequence ID" value="MTD54389.1"/>
    <property type="molecule type" value="Genomic_DNA"/>
</dbReference>
<evidence type="ECO:0000313" key="7">
    <source>
        <dbReference type="EMBL" id="MTD54389.1"/>
    </source>
</evidence>
<dbReference type="InterPro" id="IPR013328">
    <property type="entry name" value="6PGD_dom2"/>
</dbReference>
<dbReference type="SUPFAM" id="SSF51735">
    <property type="entry name" value="NAD(P)-binding Rossmann-fold domains"/>
    <property type="match status" value="1"/>
</dbReference>
<dbReference type="InterPro" id="IPR029154">
    <property type="entry name" value="HIBADH-like_NADP-bd"/>
</dbReference>
<comment type="caution">
    <text evidence="7">The sequence shown here is derived from an EMBL/GenBank/DDBJ whole genome shotgun (WGS) entry which is preliminary data.</text>
</comment>
<dbReference type="SUPFAM" id="SSF48179">
    <property type="entry name" value="6-phosphogluconate dehydrogenase C-terminal domain-like"/>
    <property type="match status" value="1"/>
</dbReference>
<dbReference type="InterPro" id="IPR006115">
    <property type="entry name" value="6PGDH_NADP-bd"/>
</dbReference>
<dbReference type="PANTHER" id="PTHR43060">
    <property type="entry name" value="3-HYDROXYISOBUTYRATE DEHYDROGENASE-LIKE 1, MITOCHONDRIAL-RELATED"/>
    <property type="match status" value="1"/>
</dbReference>
<keyword evidence="2" id="KW-0560">Oxidoreductase</keyword>
<reference evidence="7 8" key="1">
    <citation type="submission" date="2019-11" db="EMBL/GenBank/DDBJ databases">
        <title>Draft genome of Amycolatopsis RM579.</title>
        <authorList>
            <person name="Duangmal K."/>
            <person name="Mingma R."/>
        </authorList>
    </citation>
    <scope>NUCLEOTIDE SEQUENCE [LARGE SCALE GENOMIC DNA]</scope>
    <source>
        <strain evidence="7 8">RM579</strain>
    </source>
</reference>
<dbReference type="Pfam" id="PF03446">
    <property type="entry name" value="NAD_binding_2"/>
    <property type="match status" value="1"/>
</dbReference>
<evidence type="ECO:0000256" key="1">
    <source>
        <dbReference type="ARBA" id="ARBA00009080"/>
    </source>
</evidence>
<organism evidence="7 8">
    <name type="scientific">Amycolatopsis pithecellobii</name>
    <dbReference type="NCBI Taxonomy" id="664692"/>
    <lineage>
        <taxon>Bacteria</taxon>
        <taxon>Bacillati</taxon>
        <taxon>Actinomycetota</taxon>
        <taxon>Actinomycetes</taxon>
        <taxon>Pseudonocardiales</taxon>
        <taxon>Pseudonocardiaceae</taxon>
        <taxon>Amycolatopsis</taxon>
    </lineage>
</organism>
<evidence type="ECO:0000256" key="3">
    <source>
        <dbReference type="ARBA" id="ARBA00023027"/>
    </source>
</evidence>
<dbReference type="InterPro" id="IPR036291">
    <property type="entry name" value="NAD(P)-bd_dom_sf"/>
</dbReference>
<keyword evidence="3" id="KW-0520">NAD</keyword>
<keyword evidence="8" id="KW-1185">Reference proteome</keyword>
<dbReference type="OrthoDB" id="3185659at2"/>